<evidence type="ECO:0000313" key="2">
    <source>
        <dbReference type="Proteomes" id="UP000215433"/>
    </source>
</evidence>
<protein>
    <submittedName>
        <fullName evidence="1">Uncharacterized protein</fullName>
    </submittedName>
</protein>
<accession>A0A229W191</accession>
<dbReference type="AlphaFoldDB" id="A0A229W191"/>
<reference evidence="1 2" key="1">
    <citation type="submission" date="2017-05" db="EMBL/GenBank/DDBJ databases">
        <title>Bifidobacterium vansinderenii sp. nov.</title>
        <authorList>
            <person name="Lugli G.A."/>
            <person name="Duranti S."/>
            <person name="Mangifesta M."/>
        </authorList>
    </citation>
    <scope>NUCLEOTIDE SEQUENCE [LARGE SCALE GENOMIC DNA]</scope>
    <source>
        <strain evidence="1 2">Tam10B</strain>
    </source>
</reference>
<sequence length="100" mass="11123">MVFGTEPQRKSRRFVDWERDLIREALRDLEDIQARKTNGTLRPGPAADVAKSVIHRLGRDLDHKGKHGTPASLSRAELIAGNGWIPEAIQILDTMIGGAR</sequence>
<dbReference type="EMBL" id="NEWD01000004">
    <property type="protein sequence ID" value="OXN01450.1"/>
    <property type="molecule type" value="Genomic_DNA"/>
</dbReference>
<dbReference type="RefSeq" id="WP_093959642.1">
    <property type="nucleotide sequence ID" value="NZ_NEWD01000004.1"/>
</dbReference>
<gene>
    <name evidence="1" type="ORF">Tam10B_0453</name>
</gene>
<evidence type="ECO:0000313" key="1">
    <source>
        <dbReference type="EMBL" id="OXN01450.1"/>
    </source>
</evidence>
<dbReference type="Proteomes" id="UP000215433">
    <property type="component" value="Unassembled WGS sequence"/>
</dbReference>
<keyword evidence="2" id="KW-1185">Reference proteome</keyword>
<organism evidence="1 2">
    <name type="scientific">Bifidobacterium vansinderenii</name>
    <dbReference type="NCBI Taxonomy" id="1984871"/>
    <lineage>
        <taxon>Bacteria</taxon>
        <taxon>Bacillati</taxon>
        <taxon>Actinomycetota</taxon>
        <taxon>Actinomycetes</taxon>
        <taxon>Bifidobacteriales</taxon>
        <taxon>Bifidobacteriaceae</taxon>
        <taxon>Bifidobacterium</taxon>
    </lineage>
</organism>
<proteinExistence type="predicted"/>
<dbReference type="OrthoDB" id="9803895at2"/>
<name>A0A229W191_9BIFI</name>
<comment type="caution">
    <text evidence="1">The sequence shown here is derived from an EMBL/GenBank/DDBJ whole genome shotgun (WGS) entry which is preliminary data.</text>
</comment>